<feature type="domain" description="Mechanosensitive ion channel MscS" evidence="5">
    <location>
        <begin position="237"/>
        <end position="299"/>
    </location>
</feature>
<keyword evidence="4" id="KW-0472">Membrane</keyword>
<keyword evidence="9" id="KW-1185">Reference proteome</keyword>
<evidence type="ECO:0000259" key="6">
    <source>
        <dbReference type="Pfam" id="PF21082"/>
    </source>
</evidence>
<evidence type="ECO:0000259" key="5">
    <source>
        <dbReference type="Pfam" id="PF00924"/>
    </source>
</evidence>
<feature type="transmembrane region" description="Helical" evidence="4">
    <location>
        <begin position="20"/>
        <end position="39"/>
    </location>
</feature>
<comment type="subcellular location">
    <subcellularLocation>
        <location evidence="1">Cell membrane</location>
        <topology evidence="1">Multi-pass membrane protein</topology>
    </subcellularLocation>
</comment>
<comment type="similarity">
    <text evidence="2">Belongs to the MscS (TC 1.A.23) family.</text>
</comment>
<dbReference type="RefSeq" id="WP_106502665.1">
    <property type="nucleotide sequence ID" value="NZ_PXXO01000006.1"/>
</dbReference>
<feature type="transmembrane region" description="Helical" evidence="4">
    <location>
        <begin position="198"/>
        <end position="222"/>
    </location>
</feature>
<dbReference type="SUPFAM" id="SSF50182">
    <property type="entry name" value="Sm-like ribonucleoproteins"/>
    <property type="match status" value="1"/>
</dbReference>
<feature type="domain" description="Mechanosensitive ion channel transmembrane helices 2/3" evidence="7">
    <location>
        <begin position="196"/>
        <end position="234"/>
    </location>
</feature>
<evidence type="ECO:0000313" key="8">
    <source>
        <dbReference type="EMBL" id="PSJ05731.1"/>
    </source>
</evidence>
<dbReference type="GO" id="GO:0005886">
    <property type="term" value="C:plasma membrane"/>
    <property type="evidence" value="ECO:0007669"/>
    <property type="project" value="UniProtKB-SubCell"/>
</dbReference>
<proteinExistence type="inferred from homology"/>
<gene>
    <name evidence="8" type="ORF">C7K55_06770</name>
</gene>
<dbReference type="EMBL" id="PXXO01000006">
    <property type="protein sequence ID" value="PSJ05731.1"/>
    <property type="molecule type" value="Genomic_DNA"/>
</dbReference>
<feature type="transmembrane region" description="Helical" evidence="4">
    <location>
        <begin position="51"/>
        <end position="71"/>
    </location>
</feature>
<dbReference type="InterPro" id="IPR006685">
    <property type="entry name" value="MscS_channel_2nd"/>
</dbReference>
<dbReference type="InterPro" id="IPR049278">
    <property type="entry name" value="MS_channel_C"/>
</dbReference>
<dbReference type="SUPFAM" id="SSF82861">
    <property type="entry name" value="Mechanosensitive channel protein MscS (YggB), transmembrane region"/>
    <property type="match status" value="1"/>
</dbReference>
<dbReference type="Gene3D" id="3.30.70.100">
    <property type="match status" value="1"/>
</dbReference>
<keyword evidence="3" id="KW-1003">Cell membrane</keyword>
<keyword evidence="4" id="KW-0812">Transmembrane</keyword>
<dbReference type="AlphaFoldDB" id="A0A2P7MX33"/>
<feature type="domain" description="Mechanosensitive ion channel MscS C-terminal" evidence="6">
    <location>
        <begin position="313"/>
        <end position="394"/>
    </location>
</feature>
<protein>
    <submittedName>
        <fullName evidence="8">Mechanosensitive ion channel protein MscS</fullName>
    </submittedName>
</protein>
<dbReference type="InterPro" id="IPR052702">
    <property type="entry name" value="MscS-like_channel"/>
</dbReference>
<dbReference type="GO" id="GO:0055085">
    <property type="term" value="P:transmembrane transport"/>
    <property type="evidence" value="ECO:0007669"/>
    <property type="project" value="InterPro"/>
</dbReference>
<feature type="transmembrane region" description="Helical" evidence="4">
    <location>
        <begin position="158"/>
        <end position="177"/>
    </location>
</feature>
<dbReference type="InterPro" id="IPR049142">
    <property type="entry name" value="MS_channel_1st"/>
</dbReference>
<evidence type="ECO:0000256" key="1">
    <source>
        <dbReference type="ARBA" id="ARBA00004651"/>
    </source>
</evidence>
<dbReference type="Gene3D" id="1.10.287.1260">
    <property type="match status" value="1"/>
</dbReference>
<organism evidence="8 9">
    <name type="scientific">Cyanobium usitatum str. Tous</name>
    <dbReference type="NCBI Taxonomy" id="2116684"/>
    <lineage>
        <taxon>Bacteria</taxon>
        <taxon>Bacillati</taxon>
        <taxon>Cyanobacteriota</taxon>
        <taxon>Cyanophyceae</taxon>
        <taxon>Synechococcales</taxon>
        <taxon>Prochlorococcaceae</taxon>
        <taxon>Cyanobium</taxon>
    </lineage>
</organism>
<evidence type="ECO:0000313" key="9">
    <source>
        <dbReference type="Proteomes" id="UP000243002"/>
    </source>
</evidence>
<dbReference type="InterPro" id="IPR011014">
    <property type="entry name" value="MscS_channel_TM-2"/>
</dbReference>
<dbReference type="PANTHER" id="PTHR30347:SF1">
    <property type="entry name" value="MECHANOSENSITIVE CHANNEL MSCK"/>
    <property type="match status" value="1"/>
</dbReference>
<evidence type="ECO:0000259" key="7">
    <source>
        <dbReference type="Pfam" id="PF21088"/>
    </source>
</evidence>
<dbReference type="Pfam" id="PF21088">
    <property type="entry name" value="MS_channel_1st"/>
    <property type="match status" value="1"/>
</dbReference>
<evidence type="ECO:0000256" key="2">
    <source>
        <dbReference type="ARBA" id="ARBA00008017"/>
    </source>
</evidence>
<accession>A0A2P7MX33</accession>
<sequence length="417" mass="45536">MRELLLEVLGWLGYLERPTVLLQLGVAIGLMVLRLFAARRNWLPRLRTQRYTPLALVVLAASCLLLALLGLPYGLSGQLGVLWLGWYGLNQLQPLLQRCLGAKTAQQLDSRLLRPGYLLLAALLLITTVDSISDLAVAPLGSVLGVPIDAGRLFNAALITYLVLVGSGPPAAGVAWLMQRALATSDGSRKALELMLRYAVVGLGLVAVGVHLGLNTTALIAVAGGLSVGLGFGIKEVFSNFISGLWLLFEGSVRPGEVLMVDGDPCEVRKLGLRATLLWRDRDNAELLIPNQTFFTEAATTYTASDRMRRSQVSIGAAYHHNPAEVITLLEATALEVARVLPQPAPKALLLNYGDSAINYCLRFWIANPMDNVGICSEVNQAIWRAFRDSSIEIPFPQHVEYSMQWPPERHHTNEFT</sequence>
<dbReference type="Pfam" id="PF21082">
    <property type="entry name" value="MS_channel_3rd"/>
    <property type="match status" value="1"/>
</dbReference>
<reference evidence="8 9" key="1">
    <citation type="journal article" date="2018" name="Environ. Microbiol.">
        <title>Ecological and genomic features of two widespread freshwater picocyanobacteria.</title>
        <authorList>
            <person name="Cabello-Yeves P.J."/>
            <person name="Picazo A."/>
            <person name="Camacho A."/>
            <person name="Callieri C."/>
            <person name="Rosselli R."/>
            <person name="Roda-Garcia J.J."/>
            <person name="Coutinho F.H."/>
            <person name="Rodriguez-Valera F."/>
        </authorList>
    </citation>
    <scope>NUCLEOTIDE SEQUENCE [LARGE SCALE GENOMIC DNA]</scope>
    <source>
        <strain evidence="8 9">Tous</strain>
    </source>
</reference>
<dbReference type="SUPFAM" id="SSF82689">
    <property type="entry name" value="Mechanosensitive channel protein MscS (YggB), C-terminal domain"/>
    <property type="match status" value="1"/>
</dbReference>
<evidence type="ECO:0000256" key="3">
    <source>
        <dbReference type="ARBA" id="ARBA00022475"/>
    </source>
</evidence>
<keyword evidence="4" id="KW-1133">Transmembrane helix</keyword>
<dbReference type="Pfam" id="PF00924">
    <property type="entry name" value="MS_channel_2nd"/>
    <property type="match status" value="1"/>
</dbReference>
<dbReference type="InterPro" id="IPR011066">
    <property type="entry name" value="MscS_channel_C_sf"/>
</dbReference>
<comment type="caution">
    <text evidence="8">The sequence shown here is derived from an EMBL/GenBank/DDBJ whole genome shotgun (WGS) entry which is preliminary data.</text>
</comment>
<dbReference type="Proteomes" id="UP000243002">
    <property type="component" value="Unassembled WGS sequence"/>
</dbReference>
<name>A0A2P7MX33_9CYAN</name>
<dbReference type="PANTHER" id="PTHR30347">
    <property type="entry name" value="POTASSIUM CHANNEL RELATED"/>
    <property type="match status" value="1"/>
</dbReference>
<dbReference type="OrthoDB" id="9809206at2"/>
<dbReference type="InterPro" id="IPR010920">
    <property type="entry name" value="LSM_dom_sf"/>
</dbReference>
<evidence type="ECO:0000256" key="4">
    <source>
        <dbReference type="SAM" id="Phobius"/>
    </source>
</evidence>